<feature type="compositionally biased region" description="Polar residues" evidence="1">
    <location>
        <begin position="41"/>
        <end position="63"/>
    </location>
</feature>
<sequence>MMKRADLSGNKKSALSLLEAARSRYESLQISDDLCGESGDDSSSGNPFYSTSPDSPTSASGCSTDDDNGGGRKKPHPLGQREVGEVARNVADGDLGIRTAHGTPRAEGREEQRDCTDGDTGGESLLREEREGNRREEGDAEQQVPIDNLEKEEGWTHTLQDRDAPYFSDTSGPTRKMPPTSSVMDFFQLFVPDNVIKNMVTQTNMYAKKYQEKFGSDDAWTDVTLAEMKYFFGYMISTSTHHCESVLSIWSGGFYSNRSIALAMTQSRFEKILKYFHIVAFRSSQTTHGLYKIQPFLDSLQNCFDSCFKPSQTQVLHEPLIDEDPVFIATCTERELRKRKKRKFSVWVRQCSSTGFICQVYIHLKEGSATDGLDTLKNKPQLHRMVAKNLCQNAAGKNYIIFTGPSITSFSLFEEFEKQGIYCCGLLSSRKSDCTGLPPSMLSNTGVPQSRGQYTIRVKENMSLICWYNRGYFRFLTNAYSSVQQGVIIKRKSGEIPCPLAVEAFAAHLSYICKYDDKYSKYFISHKPNKTWQQVFWFTISIAINNAYILYKMSDAYHVKRYSRAQFGDRLVRELLGLEDTSPCH</sequence>
<evidence type="ECO:0000313" key="4">
    <source>
        <dbReference type="RefSeq" id="XP_018118585.1"/>
    </source>
</evidence>
<feature type="compositionally biased region" description="Polar residues" evidence="1">
    <location>
        <begin position="168"/>
        <end position="179"/>
    </location>
</feature>
<dbReference type="GeneID" id="108716716"/>
<dbReference type="GO" id="GO:0004803">
    <property type="term" value="F:transposase activity"/>
    <property type="evidence" value="ECO:0000318"/>
    <property type="project" value="GO_Central"/>
</dbReference>
<evidence type="ECO:0000256" key="1">
    <source>
        <dbReference type="SAM" id="MobiDB-lite"/>
    </source>
</evidence>
<keyword evidence="3" id="KW-1185">Reference proteome</keyword>
<proteinExistence type="predicted"/>
<evidence type="ECO:0000259" key="2">
    <source>
        <dbReference type="Pfam" id="PF13843"/>
    </source>
</evidence>
<dbReference type="Proteomes" id="UP000186698">
    <property type="component" value="Chromosome 5L"/>
</dbReference>
<dbReference type="PANTHER" id="PTHR28576:SF2">
    <property type="entry name" value="PIGGYBAC TRANSPOSABLE ELEMENT-DERIVED PROTEIN 5"/>
    <property type="match status" value="1"/>
</dbReference>
<dbReference type="OrthoDB" id="118105at2759"/>
<dbReference type="PANTHER" id="PTHR28576">
    <property type="entry name" value="PIGGYBAC TRANSPOSABLE ELEMENT-DERIVED PROTEIN 5"/>
    <property type="match status" value="1"/>
</dbReference>
<evidence type="ECO:0000313" key="3">
    <source>
        <dbReference type="Proteomes" id="UP000186698"/>
    </source>
</evidence>
<feature type="domain" description="PiggyBac transposable element-derived protein" evidence="2">
    <location>
        <begin position="184"/>
        <end position="548"/>
    </location>
</feature>
<dbReference type="Xenbase" id="XB-GENE-17336856">
    <property type="gene designation" value="pgbd5.L"/>
</dbReference>
<dbReference type="InterPro" id="IPR042423">
    <property type="entry name" value="PGBD5"/>
</dbReference>
<feature type="compositionally biased region" description="Basic and acidic residues" evidence="1">
    <location>
        <begin position="148"/>
        <end position="164"/>
    </location>
</feature>
<dbReference type="AlphaFoldDB" id="A0A8J0VG37"/>
<reference evidence="4" key="1">
    <citation type="submission" date="2025-08" db="UniProtKB">
        <authorList>
            <consortium name="RefSeq"/>
        </authorList>
    </citation>
    <scope>IDENTIFICATION</scope>
    <source>
        <strain evidence="4">J_2021</strain>
        <tissue evidence="4">Erythrocytes</tissue>
    </source>
</reference>
<feature type="region of interest" description="Disordered" evidence="1">
    <location>
        <begin position="32"/>
        <end position="179"/>
    </location>
</feature>
<dbReference type="CTD" id="108716716"/>
<gene>
    <name evidence="4 5" type="primary">pgbd5.L</name>
</gene>
<dbReference type="Pfam" id="PF13843">
    <property type="entry name" value="DDE_Tnp_1_7"/>
    <property type="match status" value="1"/>
</dbReference>
<dbReference type="GO" id="GO:0005634">
    <property type="term" value="C:nucleus"/>
    <property type="evidence" value="ECO:0000318"/>
    <property type="project" value="GO_Central"/>
</dbReference>
<feature type="compositionally biased region" description="Basic and acidic residues" evidence="1">
    <location>
        <begin position="104"/>
        <end position="116"/>
    </location>
</feature>
<evidence type="ECO:0000313" key="5">
    <source>
        <dbReference type="Xenbase" id="XB-GENE-17336856"/>
    </source>
</evidence>
<protein>
    <submittedName>
        <fullName evidence="4">PiggyBac transposable element-derived protein 5-like</fullName>
    </submittedName>
</protein>
<dbReference type="InterPro" id="IPR029526">
    <property type="entry name" value="PGBD"/>
</dbReference>
<dbReference type="KEGG" id="xla:108716716"/>
<feature type="compositionally biased region" description="Basic and acidic residues" evidence="1">
    <location>
        <begin position="125"/>
        <end position="137"/>
    </location>
</feature>
<dbReference type="GO" id="GO:0098038">
    <property type="term" value="P:non-replicative DNA transposition"/>
    <property type="evidence" value="ECO:0000318"/>
    <property type="project" value="GO_Central"/>
</dbReference>
<dbReference type="RefSeq" id="XP_018118585.1">
    <property type="nucleotide sequence ID" value="XM_018263096.2"/>
</dbReference>
<accession>A0A8J0VG37</accession>
<name>A0A8J0VG37_XENLA</name>
<organism evidence="3 4">
    <name type="scientific">Xenopus laevis</name>
    <name type="common">African clawed frog</name>
    <dbReference type="NCBI Taxonomy" id="8355"/>
    <lineage>
        <taxon>Eukaryota</taxon>
        <taxon>Metazoa</taxon>
        <taxon>Chordata</taxon>
        <taxon>Craniata</taxon>
        <taxon>Vertebrata</taxon>
        <taxon>Euteleostomi</taxon>
        <taxon>Amphibia</taxon>
        <taxon>Batrachia</taxon>
        <taxon>Anura</taxon>
        <taxon>Pipoidea</taxon>
        <taxon>Pipidae</taxon>
        <taxon>Xenopodinae</taxon>
        <taxon>Xenopus</taxon>
        <taxon>Xenopus</taxon>
    </lineage>
</organism>
<dbReference type="AGR" id="Xenbase:XB-GENE-17336856"/>